<gene>
    <name evidence="8" type="ORF">BJ684DRAFT_21540</name>
</gene>
<evidence type="ECO:0000256" key="3">
    <source>
        <dbReference type="ARBA" id="ARBA00022692"/>
    </source>
</evidence>
<evidence type="ECO:0000313" key="9">
    <source>
        <dbReference type="Proteomes" id="UP000267251"/>
    </source>
</evidence>
<keyword evidence="9" id="KW-1185">Reference proteome</keyword>
<keyword evidence="4 7" id="KW-1133">Transmembrane helix</keyword>
<proteinExistence type="inferred from homology"/>
<protein>
    <submittedName>
        <fullName evidence="8">Cleft lip and palate transmembrane protein 1-domain-containing protein</fullName>
    </submittedName>
</protein>
<dbReference type="OrthoDB" id="378564at2759"/>
<comment type="similarity">
    <text evidence="2">Belongs to the CLPTM1 family.</text>
</comment>
<feature type="compositionally biased region" description="Low complexity" evidence="6">
    <location>
        <begin position="94"/>
        <end position="109"/>
    </location>
</feature>
<keyword evidence="3 7" id="KW-0812">Transmembrane</keyword>
<organism evidence="8 9">
    <name type="scientific">Piptocephalis cylindrospora</name>
    <dbReference type="NCBI Taxonomy" id="1907219"/>
    <lineage>
        <taxon>Eukaryota</taxon>
        <taxon>Fungi</taxon>
        <taxon>Fungi incertae sedis</taxon>
        <taxon>Zoopagomycota</taxon>
        <taxon>Zoopagomycotina</taxon>
        <taxon>Zoopagomycetes</taxon>
        <taxon>Zoopagales</taxon>
        <taxon>Piptocephalidaceae</taxon>
        <taxon>Piptocephalis</taxon>
    </lineage>
</organism>
<evidence type="ECO:0000256" key="2">
    <source>
        <dbReference type="ARBA" id="ARBA00009310"/>
    </source>
</evidence>
<feature type="region of interest" description="Disordered" evidence="6">
    <location>
        <begin position="1"/>
        <end position="22"/>
    </location>
</feature>
<accession>A0A4P9XZH8</accession>
<dbReference type="InterPro" id="IPR008429">
    <property type="entry name" value="CLPTM1"/>
</dbReference>
<dbReference type="EMBL" id="KZ988598">
    <property type="protein sequence ID" value="RKP11883.1"/>
    <property type="molecule type" value="Genomic_DNA"/>
</dbReference>
<keyword evidence="5 7" id="KW-0472">Membrane</keyword>
<feature type="compositionally biased region" description="Low complexity" evidence="6">
    <location>
        <begin position="1"/>
        <end position="15"/>
    </location>
</feature>
<dbReference type="Proteomes" id="UP000267251">
    <property type="component" value="Unassembled WGS sequence"/>
</dbReference>
<dbReference type="PANTHER" id="PTHR21347">
    <property type="entry name" value="CLEFT LIP AND PALATE ASSOCIATED TRANSMEMBRANE PROTEIN-RELATED"/>
    <property type="match status" value="1"/>
</dbReference>
<feature type="transmembrane region" description="Helical" evidence="7">
    <location>
        <begin position="378"/>
        <end position="397"/>
    </location>
</feature>
<evidence type="ECO:0000256" key="5">
    <source>
        <dbReference type="ARBA" id="ARBA00023136"/>
    </source>
</evidence>
<evidence type="ECO:0000256" key="6">
    <source>
        <dbReference type="SAM" id="MobiDB-lite"/>
    </source>
</evidence>
<comment type="subcellular location">
    <subcellularLocation>
        <location evidence="1">Membrane</location>
        <topology evidence="1">Multi-pass membrane protein</topology>
    </subcellularLocation>
</comment>
<evidence type="ECO:0000256" key="1">
    <source>
        <dbReference type="ARBA" id="ARBA00004141"/>
    </source>
</evidence>
<name>A0A4P9XZH8_9FUNG</name>
<evidence type="ECO:0000256" key="4">
    <source>
        <dbReference type="ARBA" id="ARBA00022989"/>
    </source>
</evidence>
<dbReference type="GO" id="GO:0016020">
    <property type="term" value="C:membrane"/>
    <property type="evidence" value="ECO:0007669"/>
    <property type="project" value="UniProtKB-SubCell"/>
</dbReference>
<dbReference type="GO" id="GO:0012505">
    <property type="term" value="C:endomembrane system"/>
    <property type="evidence" value="ECO:0007669"/>
    <property type="project" value="TreeGrafter"/>
</dbReference>
<feature type="transmembrane region" description="Helical" evidence="7">
    <location>
        <begin position="262"/>
        <end position="280"/>
    </location>
</feature>
<evidence type="ECO:0000313" key="8">
    <source>
        <dbReference type="EMBL" id="RKP11883.1"/>
    </source>
</evidence>
<dbReference type="Pfam" id="PF05602">
    <property type="entry name" value="CLPTM1"/>
    <property type="match status" value="2"/>
</dbReference>
<sequence>MDLHATSSPSTPASTLGPDSPSYLGQIDHLTLDTSSLQHSFLLPVPASNPTTPLYLHIILQPSPLPQDAPVIHRVFPIIQYLVPRAEKHHLLDSPSPSSSPASAPSTTPIPHLPRKIRLHLCRDRTSYPHGQIPRDVAGNMQLLHTPPHAYLPIVDVDKMASATSKDIELLFTFPHIIEDPSIPKEEAFVPLNSLPSSSPSTPTHFGFLLEVHSVSLGWFRLTRSIDANVDALSSPSSASTLKISQEEGRNMKGMIADTDPSLLAFTLLAALLHGLFEWLAFKEDVQHWRKLDSLEGTSYTAVLLDAATRCFTVVYLYEKRQDTSLLILGGALLSACTALWKVRRAWAHRASNPASGGPKPSRELTLTEKADAQATRYLFLLGPPLALTYAVWSLYYVTHTSFHAWTMNSLMALMYLLGFITMTPQVLVNHKLRSVAAMPVKVFIYRFLNTIVDDLFAMVMPMPNLTRVAAFRDDVIFVILIAQMWWYPRRKSEEKEEEKKEKAE</sequence>
<reference evidence="9" key="1">
    <citation type="journal article" date="2018" name="Nat. Microbiol.">
        <title>Leveraging single-cell genomics to expand the fungal tree of life.</title>
        <authorList>
            <person name="Ahrendt S.R."/>
            <person name="Quandt C.A."/>
            <person name="Ciobanu D."/>
            <person name="Clum A."/>
            <person name="Salamov A."/>
            <person name="Andreopoulos B."/>
            <person name="Cheng J.F."/>
            <person name="Woyke T."/>
            <person name="Pelin A."/>
            <person name="Henrissat B."/>
            <person name="Reynolds N.K."/>
            <person name="Benny G.L."/>
            <person name="Smith M.E."/>
            <person name="James T.Y."/>
            <person name="Grigoriev I.V."/>
        </authorList>
    </citation>
    <scope>NUCLEOTIDE SEQUENCE [LARGE SCALE GENOMIC DNA]</scope>
</reference>
<dbReference type="PANTHER" id="PTHR21347:SF0">
    <property type="entry name" value="LIPID SCRAMBLASE CLPTM1L"/>
    <property type="match status" value="1"/>
</dbReference>
<evidence type="ECO:0000256" key="7">
    <source>
        <dbReference type="SAM" id="Phobius"/>
    </source>
</evidence>
<dbReference type="AlphaFoldDB" id="A0A4P9XZH8"/>
<feature type="transmembrane region" description="Helical" evidence="7">
    <location>
        <begin position="403"/>
        <end position="423"/>
    </location>
</feature>
<feature type="region of interest" description="Disordered" evidence="6">
    <location>
        <begin position="90"/>
        <end position="112"/>
    </location>
</feature>